<keyword evidence="5 7" id="KW-1133">Transmembrane helix</keyword>
<evidence type="ECO:0000313" key="9">
    <source>
        <dbReference type="Proteomes" id="UP000613177"/>
    </source>
</evidence>
<feature type="transmembrane region" description="Helical" evidence="7">
    <location>
        <begin position="67"/>
        <end position="87"/>
    </location>
</feature>
<evidence type="ECO:0000313" key="8">
    <source>
        <dbReference type="EMBL" id="KAG2232116.1"/>
    </source>
</evidence>
<reference evidence="8" key="1">
    <citation type="submission" date="2021-01" db="EMBL/GenBank/DDBJ databases">
        <title>Metabolic potential, ecology and presence of endohyphal bacteria is reflected in genomic diversity of Mucoromycotina.</title>
        <authorList>
            <person name="Muszewska A."/>
            <person name="Okrasinska A."/>
            <person name="Steczkiewicz K."/>
            <person name="Drgas O."/>
            <person name="Orlowska M."/>
            <person name="Perlinska-Lenart U."/>
            <person name="Aleksandrzak-Piekarczyk T."/>
            <person name="Szatraj K."/>
            <person name="Zielenkiewicz U."/>
            <person name="Pilsyk S."/>
            <person name="Malc E."/>
            <person name="Mieczkowski P."/>
            <person name="Kruszewska J.S."/>
            <person name="Biernat P."/>
            <person name="Pawlowska J."/>
        </authorList>
    </citation>
    <scope>NUCLEOTIDE SEQUENCE</scope>
    <source>
        <strain evidence="8">WA0000018081</strain>
    </source>
</reference>
<keyword evidence="9" id="KW-1185">Reference proteome</keyword>
<feature type="transmembrane region" description="Helical" evidence="7">
    <location>
        <begin position="136"/>
        <end position="155"/>
    </location>
</feature>
<evidence type="ECO:0000256" key="2">
    <source>
        <dbReference type="ARBA" id="ARBA00009045"/>
    </source>
</evidence>
<dbReference type="GO" id="GO:0004252">
    <property type="term" value="F:serine-type endopeptidase activity"/>
    <property type="evidence" value="ECO:0007669"/>
    <property type="project" value="InterPro"/>
</dbReference>
<comment type="similarity">
    <text evidence="2">Belongs to the peptidase S54 family.</text>
</comment>
<evidence type="ECO:0000256" key="6">
    <source>
        <dbReference type="ARBA" id="ARBA00023136"/>
    </source>
</evidence>
<feature type="transmembrane region" description="Helical" evidence="7">
    <location>
        <begin position="99"/>
        <end position="124"/>
    </location>
</feature>
<protein>
    <recommendedName>
        <fullName evidence="10">Peptidase S54 rhomboid domain-containing protein</fullName>
    </recommendedName>
</protein>
<comment type="caution">
    <text evidence="8">The sequence shown here is derived from an EMBL/GenBank/DDBJ whole genome shotgun (WGS) entry which is preliminary data.</text>
</comment>
<evidence type="ECO:0000256" key="1">
    <source>
        <dbReference type="ARBA" id="ARBA00004141"/>
    </source>
</evidence>
<keyword evidence="3" id="KW-0645">Protease</keyword>
<accession>A0A8H7VRK3</accession>
<keyword evidence="4 7" id="KW-0812">Transmembrane</keyword>
<evidence type="ECO:0000256" key="7">
    <source>
        <dbReference type="SAM" id="Phobius"/>
    </source>
</evidence>
<name>A0A8H7VRK3_9FUNG</name>
<dbReference type="Proteomes" id="UP000613177">
    <property type="component" value="Unassembled WGS sequence"/>
</dbReference>
<feature type="transmembrane region" description="Helical" evidence="7">
    <location>
        <begin position="29"/>
        <end position="52"/>
    </location>
</feature>
<feature type="transmembrane region" description="Helical" evidence="7">
    <location>
        <begin position="175"/>
        <end position="207"/>
    </location>
</feature>
<dbReference type="PANTHER" id="PTHR43066:SF1">
    <property type="entry name" value="RHOMBOID PROTEIN 2"/>
    <property type="match status" value="1"/>
</dbReference>
<sequence length="281" mass="31789">MSTNNSNATSVFMDHVKQVLTTLPPVTKFALFFPTFMYILDAFTSVFSYLYLESDKVLYYFQIQRIFLYPIASKSLLEMIIITFWLLPEIYKAEKRMGTLRLIWTLASLLTIIPGIIYCIAIYLLSVYSPDFGFGIAKYVGMTGWVVGLVIINYLKQEGEPDRMIAGSIRIPNKVWPVIVLVFFVFLAPGASFILNLSAALLGFVYIDEKFSKYFTLSEETVNKLEEKDWLKWLTKSSNFVSIDSSGIYLPINNPPSDNHHTITPNNNAGSFPGTGVRLGS</sequence>
<dbReference type="AlphaFoldDB" id="A0A8H7VRK3"/>
<dbReference type="PANTHER" id="PTHR43066">
    <property type="entry name" value="RHOMBOID-RELATED PROTEIN"/>
    <property type="match status" value="1"/>
</dbReference>
<dbReference type="Gene3D" id="1.20.1540.10">
    <property type="entry name" value="Rhomboid-like"/>
    <property type="match status" value="1"/>
</dbReference>
<keyword evidence="6 7" id="KW-0472">Membrane</keyword>
<evidence type="ECO:0000256" key="4">
    <source>
        <dbReference type="ARBA" id="ARBA00022692"/>
    </source>
</evidence>
<dbReference type="GO" id="GO:0016020">
    <property type="term" value="C:membrane"/>
    <property type="evidence" value="ECO:0007669"/>
    <property type="project" value="UniProtKB-SubCell"/>
</dbReference>
<dbReference type="SUPFAM" id="SSF144091">
    <property type="entry name" value="Rhomboid-like"/>
    <property type="match status" value="1"/>
</dbReference>
<keyword evidence="3" id="KW-0378">Hydrolase</keyword>
<proteinExistence type="inferred from homology"/>
<gene>
    <name evidence="8" type="ORF">INT48_006793</name>
</gene>
<dbReference type="InterPro" id="IPR035952">
    <property type="entry name" value="Rhomboid-like_sf"/>
</dbReference>
<organism evidence="8 9">
    <name type="scientific">Thamnidium elegans</name>
    <dbReference type="NCBI Taxonomy" id="101142"/>
    <lineage>
        <taxon>Eukaryota</taxon>
        <taxon>Fungi</taxon>
        <taxon>Fungi incertae sedis</taxon>
        <taxon>Mucoromycota</taxon>
        <taxon>Mucoromycotina</taxon>
        <taxon>Mucoromycetes</taxon>
        <taxon>Mucorales</taxon>
        <taxon>Mucorineae</taxon>
        <taxon>Mucoraceae</taxon>
        <taxon>Thamnidium</taxon>
    </lineage>
</organism>
<evidence type="ECO:0000256" key="3">
    <source>
        <dbReference type="ARBA" id="ARBA00022670"/>
    </source>
</evidence>
<dbReference type="GO" id="GO:0006508">
    <property type="term" value="P:proteolysis"/>
    <property type="evidence" value="ECO:0007669"/>
    <property type="project" value="UniProtKB-KW"/>
</dbReference>
<comment type="subcellular location">
    <subcellularLocation>
        <location evidence="1">Membrane</location>
        <topology evidence="1">Multi-pass membrane protein</topology>
    </subcellularLocation>
</comment>
<evidence type="ECO:0008006" key="10">
    <source>
        <dbReference type="Google" id="ProtNLM"/>
    </source>
</evidence>
<dbReference type="EMBL" id="JAEPRE010000123">
    <property type="protein sequence ID" value="KAG2232116.1"/>
    <property type="molecule type" value="Genomic_DNA"/>
</dbReference>
<evidence type="ECO:0000256" key="5">
    <source>
        <dbReference type="ARBA" id="ARBA00022989"/>
    </source>
</evidence>